<dbReference type="InterPro" id="IPR007404">
    <property type="entry name" value="YdjM-like"/>
</dbReference>
<feature type="transmembrane region" description="Helical" evidence="1">
    <location>
        <begin position="93"/>
        <end position="116"/>
    </location>
</feature>
<dbReference type="AlphaFoldDB" id="A0A7G6DZ15"/>
<organism evidence="2 3">
    <name type="scientific">Thermanaerosceptrum fracticalcis</name>
    <dbReference type="NCBI Taxonomy" id="1712410"/>
    <lineage>
        <taxon>Bacteria</taxon>
        <taxon>Bacillati</taxon>
        <taxon>Bacillota</taxon>
        <taxon>Clostridia</taxon>
        <taxon>Eubacteriales</taxon>
        <taxon>Peptococcaceae</taxon>
        <taxon>Thermanaerosceptrum</taxon>
    </lineage>
</organism>
<proteinExistence type="predicted"/>
<evidence type="ECO:0000313" key="3">
    <source>
        <dbReference type="Proteomes" id="UP000515847"/>
    </source>
</evidence>
<dbReference type="RefSeq" id="WP_051965836.1">
    <property type="nucleotide sequence ID" value="NZ_CP045798.1"/>
</dbReference>
<dbReference type="Proteomes" id="UP000515847">
    <property type="component" value="Chromosome"/>
</dbReference>
<evidence type="ECO:0000256" key="1">
    <source>
        <dbReference type="SAM" id="Phobius"/>
    </source>
</evidence>
<keyword evidence="1" id="KW-1133">Transmembrane helix</keyword>
<gene>
    <name evidence="2" type="ORF">BR63_01255</name>
</gene>
<protein>
    <recommendedName>
        <fullName evidence="4">Metal-dependent hydrolase</fullName>
    </recommendedName>
</protein>
<dbReference type="EMBL" id="CP045798">
    <property type="protein sequence ID" value="QNB45069.1"/>
    <property type="molecule type" value="Genomic_DNA"/>
</dbReference>
<dbReference type="PANTHER" id="PTHR40031">
    <property type="entry name" value="HYPOTHETICAL MEMBRANE SPANNING PROTEIN"/>
    <property type="match status" value="1"/>
</dbReference>
<dbReference type="KEGG" id="tfr:BR63_01255"/>
<reference evidence="2 3" key="1">
    <citation type="journal article" date="2019" name="Front. Microbiol.">
        <title>Thermoanaerosceptrum fracticalcis gen. nov. sp. nov., a Novel Fumarate-Fermenting Microorganism From a Deep Fractured Carbonate Aquifer of the US Great Basin.</title>
        <authorList>
            <person name="Hamilton-Brehm S.D."/>
            <person name="Stewart L.E."/>
            <person name="Zavarin M."/>
            <person name="Caldwell M."/>
            <person name="Lawson P.A."/>
            <person name="Onstott T.C."/>
            <person name="Grzymski J."/>
            <person name="Neveux I."/>
            <person name="Lollar B.S."/>
            <person name="Russell C.E."/>
            <person name="Moser D.P."/>
        </authorList>
    </citation>
    <scope>NUCLEOTIDE SEQUENCE [LARGE SCALE GENOMIC DNA]</scope>
    <source>
        <strain evidence="2 3">DRI-13</strain>
    </source>
</reference>
<evidence type="ECO:0000313" key="2">
    <source>
        <dbReference type="EMBL" id="QNB45069.1"/>
    </source>
</evidence>
<accession>A0A7G6DZ15</accession>
<dbReference type="Pfam" id="PF04307">
    <property type="entry name" value="YdjM"/>
    <property type="match status" value="1"/>
</dbReference>
<sequence length="332" mass="37440">MDTLTHALTAIGLTQLAHLSPQVAQDPVTQKAIFWATMAGSQAPDLDIFFRFKGETAYLKHHRGFSHSLMAQFLIPGVTTLVLKIIFPSVSPLLVFLWALAATVLHVFFDLLTSYGTQAFFPFSPTKLAWDVLMIIEVPILLLLGAGFVLTWRGYPPGWVFLGVFSLILIYILVRLYTRRKLYLLLVEHFAPGIDALSLVPTLNFSKWDFIVEKKEKYYTGRASLPSTLQVEGVYYKNSVPPGLLNIALQAEPIQAFQDFARHPMITYKTCSEGHEVKFTDLRYRFRDYHPFFATVTLNQNLQITGACLGKKYPRRAAGQPALSAIRHPTSE</sequence>
<evidence type="ECO:0008006" key="4">
    <source>
        <dbReference type="Google" id="ProtNLM"/>
    </source>
</evidence>
<feature type="transmembrane region" description="Helical" evidence="1">
    <location>
        <begin position="128"/>
        <end position="152"/>
    </location>
</feature>
<name>A0A7G6DZ15_THEFR</name>
<dbReference type="OrthoDB" id="245523at2"/>
<dbReference type="PANTHER" id="PTHR40031:SF1">
    <property type="entry name" value="MEMBRANE-BOUND METAL-DEPENDENT HYDROLASE"/>
    <property type="match status" value="1"/>
</dbReference>
<keyword evidence="1" id="KW-0812">Transmembrane</keyword>
<dbReference type="InterPro" id="IPR053170">
    <property type="entry name" value="Transcription_regulator"/>
</dbReference>
<keyword evidence="3" id="KW-1185">Reference proteome</keyword>
<feature type="transmembrane region" description="Helical" evidence="1">
    <location>
        <begin position="69"/>
        <end position="87"/>
    </location>
</feature>
<feature type="transmembrane region" description="Helical" evidence="1">
    <location>
        <begin position="158"/>
        <end position="177"/>
    </location>
</feature>
<keyword evidence="1" id="KW-0472">Membrane</keyword>